<evidence type="ECO:0000313" key="1">
    <source>
        <dbReference type="EMBL" id="NYG02160.1"/>
    </source>
</evidence>
<reference evidence="1 2" key="1">
    <citation type="submission" date="2020-07" db="EMBL/GenBank/DDBJ databases">
        <title>Sequencing the genomes of 1000 actinobacteria strains.</title>
        <authorList>
            <person name="Klenk H.-P."/>
        </authorList>
    </citation>
    <scope>NUCLEOTIDE SEQUENCE [LARGE SCALE GENOMIC DNA]</scope>
    <source>
        <strain evidence="1 2">DSM 44749</strain>
    </source>
</reference>
<dbReference type="RefSeq" id="WP_179761151.1">
    <property type="nucleotide sequence ID" value="NZ_BAAAJZ010000001.1"/>
</dbReference>
<accession>A0A852W1B6</accession>
<evidence type="ECO:0000313" key="2">
    <source>
        <dbReference type="Proteomes" id="UP000549695"/>
    </source>
</evidence>
<dbReference type="InterPro" id="IPR016024">
    <property type="entry name" value="ARM-type_fold"/>
</dbReference>
<evidence type="ECO:0008006" key="3">
    <source>
        <dbReference type="Google" id="ProtNLM"/>
    </source>
</evidence>
<dbReference type="GeneID" id="98052206"/>
<proteinExistence type="predicted"/>
<dbReference type="Gene3D" id="1.25.10.10">
    <property type="entry name" value="Leucine-rich Repeat Variant"/>
    <property type="match status" value="1"/>
</dbReference>
<dbReference type="InterPro" id="IPR011989">
    <property type="entry name" value="ARM-like"/>
</dbReference>
<comment type="caution">
    <text evidence="1">The sequence shown here is derived from an EMBL/GenBank/DDBJ whole genome shotgun (WGS) entry which is preliminary data.</text>
</comment>
<dbReference type="Pfam" id="PF13646">
    <property type="entry name" value="HEAT_2"/>
    <property type="match status" value="1"/>
</dbReference>
<protein>
    <recommendedName>
        <fullName evidence="3">HEAT repeat domain-containing protein</fullName>
    </recommendedName>
</protein>
<dbReference type="SUPFAM" id="SSF48371">
    <property type="entry name" value="ARM repeat"/>
    <property type="match status" value="1"/>
</dbReference>
<organism evidence="1 2">
    <name type="scientific">Pseudonocardia alni</name>
    <name type="common">Amycolata alni</name>
    <dbReference type="NCBI Taxonomy" id="33907"/>
    <lineage>
        <taxon>Bacteria</taxon>
        <taxon>Bacillati</taxon>
        <taxon>Actinomycetota</taxon>
        <taxon>Actinomycetes</taxon>
        <taxon>Pseudonocardiales</taxon>
        <taxon>Pseudonocardiaceae</taxon>
        <taxon>Pseudonocardia</taxon>
    </lineage>
</organism>
<name>A0A852W1B6_PSEA5</name>
<dbReference type="Proteomes" id="UP000549695">
    <property type="component" value="Unassembled WGS sequence"/>
</dbReference>
<keyword evidence="2" id="KW-1185">Reference proteome</keyword>
<sequence length="219" mass="22826">MTTPQDLRAALAADDASTRLRAALTAGSAPDPVLAGVLVERCAAEPDPFVRDMLSWALTRLSAADVLPRLRVELGSPRPRARAQALHTLSKIAAPSTWPWVTRDLLRDPDDEVARTAWRTAVVLAPAEERAALAVELAGLLGRGDRDVRLSLSRALVALGDTAGAALARASEDPDPAAAAHARATVVLRADPDAGFDAAVAEARRVVALGPGRGTMAGC</sequence>
<gene>
    <name evidence="1" type="ORF">HDA37_002445</name>
</gene>
<dbReference type="AlphaFoldDB" id="A0A852W1B6"/>
<dbReference type="EMBL" id="JACCCZ010000001">
    <property type="protein sequence ID" value="NYG02160.1"/>
    <property type="molecule type" value="Genomic_DNA"/>
</dbReference>